<dbReference type="InterPro" id="IPR001296">
    <property type="entry name" value="Glyco_trans_1"/>
</dbReference>
<proteinExistence type="predicted"/>
<sequence length="343" mass="38926">MKFTFPILTLCLGGAQRMLAEITNGLLDRGHQVTILMPPQGAVEYEVKAPIIRTKQNYQIAESDYPAADVIVSNFYTTVPEAHAASLNGKGIHIRLSLCYEPVFLPDNHYSFPTYHLTPHVLVLSEWQRDIIRLNHGMQGYIVPVGVNPTFKNLNIRSSGKPARIVAIVRKPEGGFSWHREQAYLLNHLDIVKDRYPNIQITLFCPPNELASSPSLLKLKKQNRYLFYTPGNDIELCYHLNQADLYISASTYDSASLPGLEAMRCGTALITTYAGGNSDYCRHEQNCLMSYRFENRLFEDIIRLIEDDVLRKQLMKEGEKEAAKWTWERSVDAFEAAISKILG</sequence>
<dbReference type="EMBL" id="CP089291">
    <property type="protein sequence ID" value="UOF90202.1"/>
    <property type="molecule type" value="Genomic_DNA"/>
</dbReference>
<evidence type="ECO:0000313" key="3">
    <source>
        <dbReference type="EMBL" id="UOF90202.1"/>
    </source>
</evidence>
<evidence type="ECO:0000313" key="4">
    <source>
        <dbReference type="Proteomes" id="UP000830167"/>
    </source>
</evidence>
<dbReference type="Gene3D" id="3.40.50.2000">
    <property type="entry name" value="Glycogen Phosphorylase B"/>
    <property type="match status" value="2"/>
</dbReference>
<gene>
    <name evidence="3" type="ORF">LSG31_20440</name>
</gene>
<dbReference type="CDD" id="cd03801">
    <property type="entry name" value="GT4_PimA-like"/>
    <property type="match status" value="1"/>
</dbReference>
<evidence type="ECO:0000259" key="2">
    <source>
        <dbReference type="Pfam" id="PF00534"/>
    </source>
</evidence>
<name>A0ABY4CL94_9BACL</name>
<feature type="domain" description="Glycosyl transferase family 1" evidence="2">
    <location>
        <begin position="178"/>
        <end position="320"/>
    </location>
</feature>
<dbReference type="PANTHER" id="PTHR46401:SF2">
    <property type="entry name" value="GLYCOSYLTRANSFERASE WBBK-RELATED"/>
    <property type="match status" value="1"/>
</dbReference>
<dbReference type="Proteomes" id="UP000830167">
    <property type="component" value="Chromosome"/>
</dbReference>
<keyword evidence="4" id="KW-1185">Reference proteome</keyword>
<protein>
    <submittedName>
        <fullName evidence="3">Glycosyltransferase family 4 protein</fullName>
    </submittedName>
</protein>
<reference evidence="3" key="1">
    <citation type="submission" date="2021-12" db="EMBL/GenBank/DDBJ databases">
        <title>Alicyclobacillaceae gen. nov., sp. nov., isolated from chalcocite enrichment system.</title>
        <authorList>
            <person name="Jiang Z."/>
        </authorList>
    </citation>
    <scope>NUCLEOTIDE SEQUENCE</scope>
    <source>
        <strain evidence="3">MYW30-H2</strain>
    </source>
</reference>
<organism evidence="3 4">
    <name type="scientific">Fodinisporobacter ferrooxydans</name>
    <dbReference type="NCBI Taxonomy" id="2901836"/>
    <lineage>
        <taxon>Bacteria</taxon>
        <taxon>Bacillati</taxon>
        <taxon>Bacillota</taxon>
        <taxon>Bacilli</taxon>
        <taxon>Bacillales</taxon>
        <taxon>Alicyclobacillaceae</taxon>
        <taxon>Fodinisporobacter</taxon>
    </lineage>
</organism>
<dbReference type="RefSeq" id="WP_347436895.1">
    <property type="nucleotide sequence ID" value="NZ_CP089291.1"/>
</dbReference>
<dbReference type="PANTHER" id="PTHR46401">
    <property type="entry name" value="GLYCOSYLTRANSFERASE WBBK-RELATED"/>
    <property type="match status" value="1"/>
</dbReference>
<dbReference type="SUPFAM" id="SSF53756">
    <property type="entry name" value="UDP-Glycosyltransferase/glycogen phosphorylase"/>
    <property type="match status" value="1"/>
</dbReference>
<dbReference type="Pfam" id="PF00534">
    <property type="entry name" value="Glycos_transf_1"/>
    <property type="match status" value="1"/>
</dbReference>
<evidence type="ECO:0000256" key="1">
    <source>
        <dbReference type="ARBA" id="ARBA00022679"/>
    </source>
</evidence>
<keyword evidence="1" id="KW-0808">Transferase</keyword>
<accession>A0ABY4CL94</accession>